<dbReference type="EMBL" id="BRXZ01001243">
    <property type="protein sequence ID" value="GMH66339.1"/>
    <property type="molecule type" value="Genomic_DNA"/>
</dbReference>
<keyword evidence="8" id="KW-1185">Reference proteome</keyword>
<feature type="domain" description="TLC" evidence="6">
    <location>
        <begin position="99"/>
        <end position="234"/>
    </location>
</feature>
<feature type="transmembrane region" description="Helical" evidence="5">
    <location>
        <begin position="126"/>
        <end position="144"/>
    </location>
</feature>
<keyword evidence="4 5" id="KW-0472">Membrane</keyword>
<feature type="transmembrane region" description="Helical" evidence="5">
    <location>
        <begin position="20"/>
        <end position="39"/>
    </location>
</feature>
<feature type="transmembrane region" description="Helical" evidence="5">
    <location>
        <begin position="211"/>
        <end position="235"/>
    </location>
</feature>
<reference evidence="7" key="1">
    <citation type="submission" date="2022-07" db="EMBL/GenBank/DDBJ databases">
        <title>Genome analysis of Parmales, a sister group of diatoms, reveals the evolutionary specialization of diatoms from phago-mixotrophs to photoautotrophs.</title>
        <authorList>
            <person name="Ban H."/>
            <person name="Sato S."/>
            <person name="Yoshikawa S."/>
            <person name="Kazumasa Y."/>
            <person name="Nakamura Y."/>
            <person name="Ichinomiya M."/>
            <person name="Saitoh K."/>
            <person name="Sato N."/>
            <person name="Blanc-Mathieu R."/>
            <person name="Endo H."/>
            <person name="Kuwata A."/>
            <person name="Ogata H."/>
        </authorList>
    </citation>
    <scope>NUCLEOTIDE SEQUENCE</scope>
</reference>
<evidence type="ECO:0000313" key="7">
    <source>
        <dbReference type="EMBL" id="GMH66339.1"/>
    </source>
</evidence>
<evidence type="ECO:0000313" key="8">
    <source>
        <dbReference type="Proteomes" id="UP001165082"/>
    </source>
</evidence>
<evidence type="ECO:0000256" key="3">
    <source>
        <dbReference type="ARBA" id="ARBA00022989"/>
    </source>
</evidence>
<accession>A0A9W7ADE9</accession>
<dbReference type="InterPro" id="IPR006634">
    <property type="entry name" value="TLC-dom"/>
</dbReference>
<keyword evidence="3 5" id="KW-1133">Transmembrane helix</keyword>
<name>A0A9W7ADE9_9STRA</name>
<dbReference type="Proteomes" id="UP001165082">
    <property type="component" value="Unassembled WGS sequence"/>
</dbReference>
<evidence type="ECO:0000259" key="6">
    <source>
        <dbReference type="Pfam" id="PF03798"/>
    </source>
</evidence>
<evidence type="ECO:0000256" key="2">
    <source>
        <dbReference type="ARBA" id="ARBA00022692"/>
    </source>
</evidence>
<dbReference type="GO" id="GO:0016020">
    <property type="term" value="C:membrane"/>
    <property type="evidence" value="ECO:0007669"/>
    <property type="project" value="UniProtKB-SubCell"/>
</dbReference>
<keyword evidence="2 5" id="KW-0812">Transmembrane</keyword>
<dbReference type="OrthoDB" id="203748at2759"/>
<feature type="transmembrane region" description="Helical" evidence="5">
    <location>
        <begin position="164"/>
        <end position="190"/>
    </location>
</feature>
<proteinExistence type="predicted"/>
<protein>
    <recommendedName>
        <fullName evidence="6">TLC domain-containing protein</fullName>
    </recommendedName>
</protein>
<evidence type="ECO:0000256" key="4">
    <source>
        <dbReference type="ARBA" id="ARBA00023136"/>
    </source>
</evidence>
<dbReference type="Pfam" id="PF03798">
    <property type="entry name" value="TRAM_LAG1_CLN8"/>
    <property type="match status" value="1"/>
</dbReference>
<comment type="subcellular location">
    <subcellularLocation>
        <location evidence="1">Membrane</location>
        <topology evidence="1">Multi-pass membrane protein</topology>
    </subcellularLocation>
</comment>
<dbReference type="AlphaFoldDB" id="A0A9W7ADE9"/>
<comment type="caution">
    <text evidence="7">The sequence shown here is derived from an EMBL/GenBank/DDBJ whole genome shotgun (WGS) entry which is preliminary data.</text>
</comment>
<sequence length="245" mass="27506">MSLLISTSSSYQKGRPDASSTVLTIFAYVFFLFISEHFFRVCLEKLGPSIHVLFDGDHEHNRKVVARHLGVDLVACASVSVIGVRSRQYLSQIRARFWDSKFIIHHVLAGTAAWGSMYPGCGHTYALFYMGISEVSTTVLVLLANFDEVHGVEGLADAFPNAKIACALAFVAAFVTCRIVMWPWVSKFYIEDTMAAMKNTDDKKMKERKGWLVGFAIILGSLTILQFIWLGQIFIMGYQEIQKML</sequence>
<evidence type="ECO:0000256" key="1">
    <source>
        <dbReference type="ARBA" id="ARBA00004141"/>
    </source>
</evidence>
<evidence type="ECO:0000256" key="5">
    <source>
        <dbReference type="SAM" id="Phobius"/>
    </source>
</evidence>
<gene>
    <name evidence="7" type="ORF">TrRE_jg12606</name>
</gene>
<organism evidence="7 8">
    <name type="scientific">Triparma retinervis</name>
    <dbReference type="NCBI Taxonomy" id="2557542"/>
    <lineage>
        <taxon>Eukaryota</taxon>
        <taxon>Sar</taxon>
        <taxon>Stramenopiles</taxon>
        <taxon>Ochrophyta</taxon>
        <taxon>Bolidophyceae</taxon>
        <taxon>Parmales</taxon>
        <taxon>Triparmaceae</taxon>
        <taxon>Triparma</taxon>
    </lineage>
</organism>